<dbReference type="Pfam" id="PF13460">
    <property type="entry name" value="NAD_binding_10"/>
    <property type="match status" value="1"/>
</dbReference>
<dbReference type="InterPro" id="IPR036291">
    <property type="entry name" value="NAD(P)-bd_dom_sf"/>
</dbReference>
<dbReference type="PANTHER" id="PTHR43355:SF2">
    <property type="entry name" value="FLAVIN REDUCTASE (NADPH)"/>
    <property type="match status" value="1"/>
</dbReference>
<feature type="domain" description="NAD(P)-binding" evidence="1">
    <location>
        <begin position="9"/>
        <end position="158"/>
    </location>
</feature>
<reference evidence="2 3" key="1">
    <citation type="submission" date="2012-12" db="EMBL/GenBank/DDBJ databases">
        <title>Whole genome shotgun sequence of Gordonia hirsuta NBRC 16056.</title>
        <authorList>
            <person name="Isaki-Nakamura S."/>
            <person name="Hosoyama A."/>
            <person name="Tsuchikane K."/>
            <person name="Katsumata H."/>
            <person name="Baba S."/>
            <person name="Yamazaki S."/>
            <person name="Fujita N."/>
        </authorList>
    </citation>
    <scope>NUCLEOTIDE SEQUENCE [LARGE SCALE GENOMIC DNA]</scope>
    <source>
        <strain evidence="2 3">NBRC 16056</strain>
    </source>
</reference>
<dbReference type="InterPro" id="IPR016040">
    <property type="entry name" value="NAD(P)-bd_dom"/>
</dbReference>
<dbReference type="RefSeq" id="WP_005937227.1">
    <property type="nucleotide sequence ID" value="NZ_ATVK01000045.1"/>
</dbReference>
<dbReference type="AlphaFoldDB" id="L7L9D2"/>
<dbReference type="Proteomes" id="UP000053405">
    <property type="component" value="Unassembled WGS sequence"/>
</dbReference>
<accession>L7L9D2</accession>
<organism evidence="2 3">
    <name type="scientific">Gordonia hirsuta DSM 44140 = NBRC 16056</name>
    <dbReference type="NCBI Taxonomy" id="1121927"/>
    <lineage>
        <taxon>Bacteria</taxon>
        <taxon>Bacillati</taxon>
        <taxon>Actinomycetota</taxon>
        <taxon>Actinomycetes</taxon>
        <taxon>Mycobacteriales</taxon>
        <taxon>Gordoniaceae</taxon>
        <taxon>Gordonia</taxon>
    </lineage>
</organism>
<evidence type="ECO:0000259" key="1">
    <source>
        <dbReference type="Pfam" id="PF13460"/>
    </source>
</evidence>
<gene>
    <name evidence="2" type="ORF">GOHSU_12_00280</name>
</gene>
<dbReference type="eggNOG" id="COG2910">
    <property type="taxonomic scope" value="Bacteria"/>
</dbReference>
<keyword evidence="3" id="KW-1185">Reference proteome</keyword>
<evidence type="ECO:0000313" key="2">
    <source>
        <dbReference type="EMBL" id="GAC56638.1"/>
    </source>
</evidence>
<dbReference type="InterPro" id="IPR051606">
    <property type="entry name" value="Polyketide_Oxido-like"/>
</dbReference>
<comment type="caution">
    <text evidence="2">The sequence shown here is derived from an EMBL/GenBank/DDBJ whole genome shotgun (WGS) entry which is preliminary data.</text>
</comment>
<dbReference type="EMBL" id="BANT01000012">
    <property type="protein sequence ID" value="GAC56638.1"/>
    <property type="molecule type" value="Genomic_DNA"/>
</dbReference>
<dbReference type="OrthoDB" id="3191258at2"/>
<dbReference type="GO" id="GO:0016646">
    <property type="term" value="F:oxidoreductase activity, acting on the CH-NH group of donors, NAD or NADP as acceptor"/>
    <property type="evidence" value="ECO:0007669"/>
    <property type="project" value="TreeGrafter"/>
</dbReference>
<sequence>MATEVTVIGGTGFAGAHIVEAAAVAGLDVRSFSRHEAPMQIANVDYRRGSVLEADTRARALDGADVVIVAISPRGDMAGRVRPAIAALAAEAAHAGVRLGVIGGAGSLHVSEGGPLLIDGDFPAEARAEAAEMAQVLDDLRATPDALDWFLVSPAASFGAAAPGVYRGEYRVGDDVLLTDENGESQISGADFGVAVIDEVTRPAHRRSRFTVAY</sequence>
<dbReference type="SUPFAM" id="SSF51735">
    <property type="entry name" value="NAD(P)-binding Rossmann-fold domains"/>
    <property type="match status" value="1"/>
</dbReference>
<name>L7L9D2_9ACTN</name>
<dbReference type="STRING" id="1121927.GOHSU_12_00280"/>
<evidence type="ECO:0000313" key="3">
    <source>
        <dbReference type="Proteomes" id="UP000053405"/>
    </source>
</evidence>
<dbReference type="Gene3D" id="3.40.50.720">
    <property type="entry name" value="NAD(P)-binding Rossmann-like Domain"/>
    <property type="match status" value="1"/>
</dbReference>
<proteinExistence type="predicted"/>
<protein>
    <recommendedName>
        <fullName evidence="1">NAD(P)-binding domain-containing protein</fullName>
    </recommendedName>
</protein>
<dbReference type="PANTHER" id="PTHR43355">
    <property type="entry name" value="FLAVIN REDUCTASE (NADPH)"/>
    <property type="match status" value="1"/>
</dbReference>